<sequence>MSDLKTKQTDKSVNEFLSKIEDPIKQKASRQILKIMKEVSKTDPKMWGESIIGFGNYHYKYATGREGDWMRIGFSPRKQYLTLYIMDGFDKYNELMEKLGKYKTGKSCLYIKKMQDIDINILKELMKESLLNMDKLFPGQ</sequence>
<reference evidence="1 2" key="2">
    <citation type="journal article" date="2024" name="Int. J. Syst. Evol. Microbiol.">
        <title>Promethearchaeum syntrophicum gen. nov., sp. nov., an anaerobic, obligately syntrophic archaeon, the first isolate of the lineage 'Asgard' archaea, and proposal of the new archaeal phylum Promethearchaeota phyl. nov. and kingdom Promethearchaeati regn. nov.</title>
        <authorList>
            <person name="Imachi H."/>
            <person name="Nobu M.K."/>
            <person name="Kato S."/>
            <person name="Takaki Y."/>
            <person name="Miyazaki M."/>
            <person name="Miyata M."/>
            <person name="Ogawara M."/>
            <person name="Saito Y."/>
            <person name="Sakai S."/>
            <person name="Tahara Y.O."/>
            <person name="Takano Y."/>
            <person name="Tasumi E."/>
            <person name="Uematsu K."/>
            <person name="Yoshimura T."/>
            <person name="Itoh T."/>
            <person name="Ohkuma M."/>
            <person name="Takai K."/>
        </authorList>
    </citation>
    <scope>NUCLEOTIDE SEQUENCE [LARGE SCALE GENOMIC DNA]</scope>
    <source>
        <strain evidence="1 2">MK-D1</strain>
    </source>
</reference>
<dbReference type="SUPFAM" id="SSF159888">
    <property type="entry name" value="YdhG-like"/>
    <property type="match status" value="1"/>
</dbReference>
<dbReference type="KEGG" id="psyt:DSAG12_03971"/>
<dbReference type="InterPro" id="IPR014922">
    <property type="entry name" value="YdhG-like"/>
</dbReference>
<keyword evidence="2" id="KW-1185">Reference proteome</keyword>
<dbReference type="Gene3D" id="3.90.1150.200">
    <property type="match status" value="1"/>
</dbReference>
<dbReference type="Pfam" id="PF08818">
    <property type="entry name" value="DUF1801"/>
    <property type="match status" value="1"/>
</dbReference>
<evidence type="ECO:0000313" key="2">
    <source>
        <dbReference type="Proteomes" id="UP000321408"/>
    </source>
</evidence>
<proteinExistence type="predicted"/>
<dbReference type="EMBL" id="CP042905">
    <property type="protein sequence ID" value="QEE18133.2"/>
    <property type="molecule type" value="Genomic_DNA"/>
</dbReference>
<reference evidence="1 2" key="1">
    <citation type="journal article" date="2020" name="Nature">
        <title>Isolation of an archaeon at the prokaryote-eukaryote interface.</title>
        <authorList>
            <person name="Imachi H."/>
            <person name="Nobu M.K."/>
            <person name="Nakahara N."/>
            <person name="Morono Y."/>
            <person name="Ogawara M."/>
            <person name="Takaki Y."/>
            <person name="Takano Y."/>
            <person name="Uematsu K."/>
            <person name="Ikuta T."/>
            <person name="Ito M."/>
            <person name="Matsui Y."/>
            <person name="Miyazaki M."/>
            <person name="Murata K."/>
            <person name="Saito Y."/>
            <person name="Sakai S."/>
            <person name="Song C."/>
            <person name="Tasumi E."/>
            <person name="Yamanaka Y."/>
            <person name="Yamaguchi T."/>
            <person name="Kamagata Y."/>
            <person name="Tamaki H."/>
            <person name="Takai K."/>
        </authorList>
    </citation>
    <scope>NUCLEOTIDE SEQUENCE [LARGE SCALE GENOMIC DNA]</scope>
    <source>
        <strain evidence="1 2">MK-D1</strain>
    </source>
</reference>
<name>A0A5B9DHB8_9ARCH</name>
<gene>
    <name evidence="1" type="ORF">DSAG12_03971</name>
</gene>
<accession>A0A5B9DHB8</accession>
<organism evidence="1 2">
    <name type="scientific">Promethearchaeum syntrophicum</name>
    <dbReference type="NCBI Taxonomy" id="2594042"/>
    <lineage>
        <taxon>Archaea</taxon>
        <taxon>Promethearchaeati</taxon>
        <taxon>Promethearchaeota</taxon>
        <taxon>Promethearchaeia</taxon>
        <taxon>Promethearchaeales</taxon>
        <taxon>Promethearchaeaceae</taxon>
        <taxon>Promethearchaeum</taxon>
    </lineage>
</organism>
<protein>
    <submittedName>
        <fullName evidence="1">DUF1801 domain-containing protein</fullName>
    </submittedName>
</protein>
<dbReference type="Proteomes" id="UP000321408">
    <property type="component" value="Chromosome"/>
</dbReference>
<dbReference type="AlphaFoldDB" id="A0A5B9DHB8"/>
<evidence type="ECO:0000313" key="1">
    <source>
        <dbReference type="EMBL" id="QEE18133.2"/>
    </source>
</evidence>